<feature type="domain" description="RING-Gid-type" evidence="13">
    <location>
        <begin position="275"/>
        <end position="320"/>
    </location>
</feature>
<accession>A0A4P9ZSS0</accession>
<evidence type="ECO:0000256" key="2">
    <source>
        <dbReference type="ARBA" id="ARBA00022490"/>
    </source>
</evidence>
<evidence type="ECO:0000313" key="15">
    <source>
        <dbReference type="Proteomes" id="UP000268162"/>
    </source>
</evidence>
<evidence type="ECO:0000256" key="8">
    <source>
        <dbReference type="ARBA" id="ARBA00080744"/>
    </source>
</evidence>
<evidence type="ECO:0000256" key="10">
    <source>
        <dbReference type="PROSITE-ProRule" id="PRU01215"/>
    </source>
</evidence>
<feature type="non-terminal residue" evidence="14">
    <location>
        <position position="1"/>
    </location>
</feature>
<dbReference type="GO" id="GO:0043161">
    <property type="term" value="P:proteasome-mediated ubiquitin-dependent protein catabolic process"/>
    <property type="evidence" value="ECO:0007669"/>
    <property type="project" value="InterPro"/>
</dbReference>
<keyword evidence="2" id="KW-0963">Cytoplasm</keyword>
<evidence type="ECO:0000256" key="3">
    <source>
        <dbReference type="ARBA" id="ARBA00022723"/>
    </source>
</evidence>
<reference evidence="15" key="1">
    <citation type="journal article" date="2018" name="Nat. Microbiol.">
        <title>Leveraging single-cell genomics to expand the fungal tree of life.</title>
        <authorList>
            <person name="Ahrendt S.R."/>
            <person name="Quandt C.A."/>
            <person name="Ciobanu D."/>
            <person name="Clum A."/>
            <person name="Salamov A."/>
            <person name="Andreopoulos B."/>
            <person name="Cheng J.F."/>
            <person name="Woyke T."/>
            <person name="Pelin A."/>
            <person name="Henrissat B."/>
            <person name="Reynolds N.K."/>
            <person name="Benny G.L."/>
            <person name="Smith M.E."/>
            <person name="James T.Y."/>
            <person name="Grigoriev I.V."/>
        </authorList>
    </citation>
    <scope>NUCLEOTIDE SEQUENCE [LARGE SCALE GENOMIC DNA]</scope>
    <source>
        <strain evidence="15">RSA 468</strain>
    </source>
</reference>
<comment type="subcellular location">
    <subcellularLocation>
        <location evidence="1">Cytoplasm</location>
    </subcellularLocation>
</comment>
<dbReference type="Proteomes" id="UP000268162">
    <property type="component" value="Unassembled WGS sequence"/>
</dbReference>
<evidence type="ECO:0000256" key="9">
    <source>
        <dbReference type="PROSITE-ProRule" id="PRU00175"/>
    </source>
</evidence>
<dbReference type="InterPro" id="IPR044063">
    <property type="entry name" value="ZF_RING_GID"/>
</dbReference>
<dbReference type="Pfam" id="PF10607">
    <property type="entry name" value="CTLH"/>
    <property type="match status" value="1"/>
</dbReference>
<evidence type="ECO:0000259" key="12">
    <source>
        <dbReference type="PROSITE" id="PS50897"/>
    </source>
</evidence>
<dbReference type="InterPro" id="IPR013083">
    <property type="entry name" value="Znf_RING/FYVE/PHD"/>
</dbReference>
<evidence type="ECO:0000256" key="1">
    <source>
        <dbReference type="ARBA" id="ARBA00004496"/>
    </source>
</evidence>
<evidence type="ECO:0000313" key="14">
    <source>
        <dbReference type="EMBL" id="RKP36626.1"/>
    </source>
</evidence>
<feature type="zinc finger region" description="RING-Gid-type" evidence="10">
    <location>
        <begin position="275"/>
        <end position="320"/>
    </location>
</feature>
<dbReference type="FunFam" id="3.30.40.10:FF:000143">
    <property type="entry name" value="Regulator of gluconeogenesis Rmd5"/>
    <property type="match status" value="1"/>
</dbReference>
<dbReference type="InterPro" id="IPR006595">
    <property type="entry name" value="CTLH_C"/>
</dbReference>
<dbReference type="AlphaFoldDB" id="A0A4P9ZSS0"/>
<keyword evidence="5" id="KW-0862">Zinc</keyword>
<dbReference type="PROSITE" id="PS50089">
    <property type="entry name" value="ZF_RING_2"/>
    <property type="match status" value="1"/>
</dbReference>
<dbReference type="STRING" id="215637.A0A4P9ZSS0"/>
<dbReference type="PROSITE" id="PS51867">
    <property type="entry name" value="ZF_RING_GID"/>
    <property type="match status" value="1"/>
</dbReference>
<gene>
    <name evidence="14" type="ORF">BJ085DRAFT_21003</name>
</gene>
<feature type="domain" description="CTLH" evidence="12">
    <location>
        <begin position="94"/>
        <end position="151"/>
    </location>
</feature>
<organism evidence="14 15">
    <name type="scientific">Dimargaris cristalligena</name>
    <dbReference type="NCBI Taxonomy" id="215637"/>
    <lineage>
        <taxon>Eukaryota</taxon>
        <taxon>Fungi</taxon>
        <taxon>Fungi incertae sedis</taxon>
        <taxon>Zoopagomycota</taxon>
        <taxon>Kickxellomycotina</taxon>
        <taxon>Dimargaritomycetes</taxon>
        <taxon>Dimargaritales</taxon>
        <taxon>Dimargaritaceae</taxon>
        <taxon>Dimargaris</taxon>
    </lineage>
</organism>
<sequence length="334" mass="38336">LSAVKLESNLKRLSSQTTEKHKELYNNISKHGKFIEKAFKNNLNGIRGSKEFESGEELVVMSIALDFIRQGQFELACLILKEAGLEIPHHVMDGFKDMFSIVDSLKKRDLDPALRWAQTHRDELGTMGSDLEFNLHKMRYIHLLTQGQHLEALRYSKEHMSPFNAREKYFQQIKKLSGSVLYAHSLESSPYGYLLSPSLWTELEHNFTSSFCKKLGLADRSPLYLSVTMGVMALPAIIKMSSIMKEKRAEWSQQDELPVEVSLPEDLRFHSTFICPVSKERATDTNPPMMLPCGHVICHESLNRLYKAVRQTTRFKCPYCPAFATAHEAERVYF</sequence>
<evidence type="ECO:0000259" key="13">
    <source>
        <dbReference type="PROSITE" id="PS51867"/>
    </source>
</evidence>
<dbReference type="EMBL" id="ML002621">
    <property type="protein sequence ID" value="RKP36626.1"/>
    <property type="molecule type" value="Genomic_DNA"/>
</dbReference>
<dbReference type="Pfam" id="PF13445">
    <property type="entry name" value="zf-RING_UBOX"/>
    <property type="match status" value="1"/>
</dbReference>
<feature type="domain" description="RING-type" evidence="11">
    <location>
        <begin position="275"/>
        <end position="320"/>
    </location>
</feature>
<evidence type="ECO:0000256" key="6">
    <source>
        <dbReference type="ARBA" id="ARBA00061136"/>
    </source>
</evidence>
<protein>
    <recommendedName>
        <fullName evidence="8">GID complex catalytic subunit 2</fullName>
    </recommendedName>
    <alternativeName>
        <fullName evidence="7">Glucose-induced degradation protein 2</fullName>
    </alternativeName>
</protein>
<dbReference type="PANTHER" id="PTHR12170:SF3">
    <property type="entry name" value="GH10162P"/>
    <property type="match status" value="1"/>
</dbReference>
<dbReference type="SMART" id="SM00184">
    <property type="entry name" value="RING"/>
    <property type="match status" value="1"/>
</dbReference>
<dbReference type="GO" id="GO:0008270">
    <property type="term" value="F:zinc ion binding"/>
    <property type="evidence" value="ECO:0007669"/>
    <property type="project" value="UniProtKB-KW"/>
</dbReference>
<dbReference type="PANTHER" id="PTHR12170">
    <property type="entry name" value="MACROPHAGE ERYTHROBLAST ATTACHER-RELATED"/>
    <property type="match status" value="1"/>
</dbReference>
<name>A0A4P9ZSS0_9FUNG</name>
<dbReference type="GO" id="GO:0034657">
    <property type="term" value="C:GID complex"/>
    <property type="evidence" value="ECO:0007669"/>
    <property type="project" value="TreeGrafter"/>
</dbReference>
<dbReference type="GO" id="GO:0005737">
    <property type="term" value="C:cytoplasm"/>
    <property type="evidence" value="ECO:0007669"/>
    <property type="project" value="UniProtKB-SubCell"/>
</dbReference>
<dbReference type="SMART" id="SM00668">
    <property type="entry name" value="CTLH"/>
    <property type="match status" value="1"/>
</dbReference>
<keyword evidence="3" id="KW-0479">Metal-binding</keyword>
<dbReference type="GO" id="GO:0061630">
    <property type="term" value="F:ubiquitin protein ligase activity"/>
    <property type="evidence" value="ECO:0007669"/>
    <property type="project" value="InterPro"/>
</dbReference>
<dbReference type="InterPro" id="IPR001841">
    <property type="entry name" value="Znf_RING"/>
</dbReference>
<evidence type="ECO:0000256" key="4">
    <source>
        <dbReference type="ARBA" id="ARBA00022771"/>
    </source>
</evidence>
<keyword evidence="4 9" id="KW-0863">Zinc-finger</keyword>
<dbReference type="InterPro" id="IPR027370">
    <property type="entry name" value="Znf-RING_euk"/>
</dbReference>
<dbReference type="SUPFAM" id="SSF57850">
    <property type="entry name" value="RING/U-box"/>
    <property type="match status" value="1"/>
</dbReference>
<keyword evidence="15" id="KW-1185">Reference proteome</keyword>
<dbReference type="GO" id="GO:0005634">
    <property type="term" value="C:nucleus"/>
    <property type="evidence" value="ECO:0007669"/>
    <property type="project" value="TreeGrafter"/>
</dbReference>
<dbReference type="Gene3D" id="3.30.40.10">
    <property type="entry name" value="Zinc/RING finger domain, C3HC4 (zinc finger)"/>
    <property type="match status" value="1"/>
</dbReference>
<dbReference type="InterPro" id="IPR037683">
    <property type="entry name" value="Rmd5_dRing"/>
</dbReference>
<comment type="similarity">
    <text evidence="6">Belongs to the RMD5/GID2 family.</text>
</comment>
<dbReference type="InterPro" id="IPR024964">
    <property type="entry name" value="CTLH/CRA"/>
</dbReference>
<dbReference type="SMART" id="SM00757">
    <property type="entry name" value="CRA"/>
    <property type="match status" value="1"/>
</dbReference>
<evidence type="ECO:0000256" key="5">
    <source>
        <dbReference type="ARBA" id="ARBA00022833"/>
    </source>
</evidence>
<evidence type="ECO:0000256" key="7">
    <source>
        <dbReference type="ARBA" id="ARBA00075398"/>
    </source>
</evidence>
<dbReference type="InterPro" id="IPR013144">
    <property type="entry name" value="CRA_dom"/>
</dbReference>
<dbReference type="InterPro" id="IPR045098">
    <property type="entry name" value="Fyv10_fam"/>
</dbReference>
<evidence type="ECO:0000259" key="11">
    <source>
        <dbReference type="PROSITE" id="PS50089"/>
    </source>
</evidence>
<proteinExistence type="inferred from homology"/>
<dbReference type="CDD" id="cd16652">
    <property type="entry name" value="dRING_Rmd5p-like"/>
    <property type="match status" value="1"/>
</dbReference>
<dbReference type="PROSITE" id="PS50897">
    <property type="entry name" value="CTLH"/>
    <property type="match status" value="1"/>
</dbReference>